<evidence type="ECO:0000259" key="1">
    <source>
        <dbReference type="Pfam" id="PF24626"/>
    </source>
</evidence>
<organism evidence="2 3">
    <name type="scientific">Candida albicans</name>
    <name type="common">Yeast</name>
    <dbReference type="NCBI Taxonomy" id="5476"/>
    <lineage>
        <taxon>Eukaryota</taxon>
        <taxon>Fungi</taxon>
        <taxon>Dikarya</taxon>
        <taxon>Ascomycota</taxon>
        <taxon>Saccharomycotina</taxon>
        <taxon>Pichiomycetes</taxon>
        <taxon>Debaryomycetaceae</taxon>
        <taxon>Candida/Lodderomyces clade</taxon>
        <taxon>Candida</taxon>
    </lineage>
</organism>
<dbReference type="Proteomes" id="UP000536275">
    <property type="component" value="Unassembled WGS sequence"/>
</dbReference>
<dbReference type="EMBL" id="JABWAD010000059">
    <property type="protein sequence ID" value="KAF6064999.1"/>
    <property type="molecule type" value="Genomic_DNA"/>
</dbReference>
<protein>
    <recommendedName>
        <fullName evidence="1">Tf2-1-like SH3-like domain-containing protein</fullName>
    </recommendedName>
</protein>
<feature type="domain" description="Tf2-1-like SH3-like" evidence="1">
    <location>
        <begin position="119"/>
        <end position="160"/>
    </location>
</feature>
<evidence type="ECO:0000313" key="3">
    <source>
        <dbReference type="Proteomes" id="UP000536275"/>
    </source>
</evidence>
<dbReference type="Pfam" id="PF24626">
    <property type="entry name" value="SH3_Tf2-1"/>
    <property type="match status" value="1"/>
</dbReference>
<dbReference type="InterPro" id="IPR056924">
    <property type="entry name" value="SH3_Tf2-1"/>
</dbReference>
<accession>A0A8H6F391</accession>
<dbReference type="AlphaFoldDB" id="A0A8H6F391"/>
<sequence length="222" mass="25228">MHQQANRRVENRNKLIETYLRLYIIENSQWPTLLPIAEFVLNSQPSTSLDHKSSSEVDLESLTRYTNAAVSAHSAAFQLSKKYYDAKHSDVEYEIGSEVFVDNRFLNSHPDGHDSVLVPKLRTKFSGPFSILAKSGLVNYTLEIPPSYKGDPTFHISQLRLKKTVPSNYLVTPSEPAAWKRYKDGSILVDTVAIAEHRKIGRRFRLAACHAPNINSSRRRNC</sequence>
<reference evidence="2 3" key="1">
    <citation type="submission" date="2020-03" db="EMBL/GenBank/DDBJ databases">
        <title>FDA dAtabase for Regulatory Grade micrObial Sequences (FDA-ARGOS): Supporting development and validation of Infectious Disease Dx tests.</title>
        <authorList>
            <person name="Campos J."/>
            <person name="Goldberg B."/>
            <person name="Tallon L."/>
            <person name="Sadzewicz L."/>
            <person name="Vavikolanu K."/>
            <person name="Mehta A."/>
            <person name="Aluvathingal J."/>
            <person name="Nadendla S."/>
            <person name="Nandy P."/>
            <person name="Geyer C."/>
            <person name="Yan Y."/>
            <person name="Sichtig H."/>
        </authorList>
    </citation>
    <scope>NUCLEOTIDE SEQUENCE [LARGE SCALE GENOMIC DNA]</scope>
    <source>
        <strain evidence="2 3">FDAARGOS_656</strain>
    </source>
</reference>
<comment type="caution">
    <text evidence="2">The sequence shown here is derived from an EMBL/GenBank/DDBJ whole genome shotgun (WGS) entry which is preliminary data.</text>
</comment>
<evidence type="ECO:0000313" key="2">
    <source>
        <dbReference type="EMBL" id="KAF6064999.1"/>
    </source>
</evidence>
<dbReference type="SUPFAM" id="SSF53098">
    <property type="entry name" value="Ribonuclease H-like"/>
    <property type="match status" value="1"/>
</dbReference>
<name>A0A8H6F391_CANAX</name>
<dbReference type="InterPro" id="IPR036397">
    <property type="entry name" value="RNaseH_sf"/>
</dbReference>
<proteinExistence type="predicted"/>
<gene>
    <name evidence="2" type="ORF">FOB64_004776</name>
</gene>
<dbReference type="GO" id="GO:0003676">
    <property type="term" value="F:nucleic acid binding"/>
    <property type="evidence" value="ECO:0007669"/>
    <property type="project" value="InterPro"/>
</dbReference>
<dbReference type="Gene3D" id="3.30.420.10">
    <property type="entry name" value="Ribonuclease H-like superfamily/Ribonuclease H"/>
    <property type="match status" value="1"/>
</dbReference>
<dbReference type="InterPro" id="IPR012337">
    <property type="entry name" value="RNaseH-like_sf"/>
</dbReference>